<dbReference type="OrthoDB" id="3678099at2759"/>
<protein>
    <submittedName>
        <fullName evidence="2">Uncharacterized protein</fullName>
    </submittedName>
</protein>
<feature type="compositionally biased region" description="Polar residues" evidence="1">
    <location>
        <begin position="1"/>
        <end position="12"/>
    </location>
</feature>
<dbReference type="EMBL" id="MU006230">
    <property type="protein sequence ID" value="KAF2824104.1"/>
    <property type="molecule type" value="Genomic_DNA"/>
</dbReference>
<accession>A0A6A6ZUH6</accession>
<keyword evidence="3" id="KW-1185">Reference proteome</keyword>
<reference evidence="2" key="1">
    <citation type="journal article" date="2020" name="Stud. Mycol.">
        <title>101 Dothideomycetes genomes: a test case for predicting lifestyles and emergence of pathogens.</title>
        <authorList>
            <person name="Haridas S."/>
            <person name="Albert R."/>
            <person name="Binder M."/>
            <person name="Bloem J."/>
            <person name="Labutti K."/>
            <person name="Salamov A."/>
            <person name="Andreopoulos B."/>
            <person name="Baker S."/>
            <person name="Barry K."/>
            <person name="Bills G."/>
            <person name="Bluhm B."/>
            <person name="Cannon C."/>
            <person name="Castanera R."/>
            <person name="Culley D."/>
            <person name="Daum C."/>
            <person name="Ezra D."/>
            <person name="Gonzalez J."/>
            <person name="Henrissat B."/>
            <person name="Kuo A."/>
            <person name="Liang C."/>
            <person name="Lipzen A."/>
            <person name="Lutzoni F."/>
            <person name="Magnuson J."/>
            <person name="Mondo S."/>
            <person name="Nolan M."/>
            <person name="Ohm R."/>
            <person name="Pangilinan J."/>
            <person name="Park H.-J."/>
            <person name="Ramirez L."/>
            <person name="Alfaro M."/>
            <person name="Sun H."/>
            <person name="Tritt A."/>
            <person name="Yoshinaga Y."/>
            <person name="Zwiers L.-H."/>
            <person name="Turgeon B."/>
            <person name="Goodwin S."/>
            <person name="Spatafora J."/>
            <person name="Crous P."/>
            <person name="Grigoriev I."/>
        </authorList>
    </citation>
    <scope>NUCLEOTIDE SEQUENCE</scope>
    <source>
        <strain evidence="2">CBS 113818</strain>
    </source>
</reference>
<evidence type="ECO:0000313" key="3">
    <source>
        <dbReference type="Proteomes" id="UP000799424"/>
    </source>
</evidence>
<feature type="compositionally biased region" description="Basic and acidic residues" evidence="1">
    <location>
        <begin position="33"/>
        <end position="42"/>
    </location>
</feature>
<gene>
    <name evidence="2" type="ORF">CC86DRAFT_468307</name>
</gene>
<dbReference type="Proteomes" id="UP000799424">
    <property type="component" value="Unassembled WGS sequence"/>
</dbReference>
<dbReference type="PANTHER" id="PTHR38790">
    <property type="entry name" value="2EXR DOMAIN-CONTAINING PROTEIN-RELATED"/>
    <property type="match status" value="1"/>
</dbReference>
<feature type="region of interest" description="Disordered" evidence="1">
    <location>
        <begin position="1"/>
        <end position="62"/>
    </location>
</feature>
<sequence>MTQGASSDNAVSDTPGPAKRPFVELDTSQDGASESKRQRTTEPETSQAKQERTTQHNSQSRLLILPGELRNSIYEHCFSTTLFGEQPTNRVPSAPSDNIILHHDPQHLRPATIVLSQQRAFTQVCRQTRTEFLPMLLKSVTVHIYYEDVPAYISTFLQGSPTCQVVVQERPYLFGNVPLSEQRWWRELKEPSFVVDLMPLVRVRQVNPAFKLLVVSAEEVWIQESFEFRRIVEEDLEHVIFSDDVLFEFQLKEHVGAEDYWAKVGKDRLDQWMHEIHPRGGEARNLLRTIMEFGKQDEYQKM</sequence>
<evidence type="ECO:0000313" key="2">
    <source>
        <dbReference type="EMBL" id="KAF2824104.1"/>
    </source>
</evidence>
<organism evidence="2 3">
    <name type="scientific">Ophiobolus disseminans</name>
    <dbReference type="NCBI Taxonomy" id="1469910"/>
    <lineage>
        <taxon>Eukaryota</taxon>
        <taxon>Fungi</taxon>
        <taxon>Dikarya</taxon>
        <taxon>Ascomycota</taxon>
        <taxon>Pezizomycotina</taxon>
        <taxon>Dothideomycetes</taxon>
        <taxon>Pleosporomycetidae</taxon>
        <taxon>Pleosporales</taxon>
        <taxon>Pleosporineae</taxon>
        <taxon>Phaeosphaeriaceae</taxon>
        <taxon>Ophiobolus</taxon>
    </lineage>
</organism>
<dbReference type="PANTHER" id="PTHR38790:SF4">
    <property type="entry name" value="2EXR DOMAIN-CONTAINING PROTEIN"/>
    <property type="match status" value="1"/>
</dbReference>
<proteinExistence type="predicted"/>
<name>A0A6A6ZUH6_9PLEO</name>
<evidence type="ECO:0000256" key="1">
    <source>
        <dbReference type="SAM" id="MobiDB-lite"/>
    </source>
</evidence>
<dbReference type="AlphaFoldDB" id="A0A6A6ZUH6"/>